<evidence type="ECO:0000256" key="7">
    <source>
        <dbReference type="ARBA" id="ARBA00025043"/>
    </source>
</evidence>
<comment type="subcellular location">
    <subcellularLocation>
        <location evidence="1">Nucleus</location>
    </subcellularLocation>
</comment>
<sequence length="202" mass="22367">MTYSTLTLPQFPHYRIFASLYKNVKNHRQIRDGIRSGSISADFDFAFLNAANVLSLEQIYSALFRCFVDKANGKMKANTIHTELISDMSTVKNIMEALTKFGIPSKGDTVDLVVLKVLYSGDEDDSGDGNSFSPDALKKISGQLDSAIENDGAGGCCLTDTELESTADLHKIRKNYKLSDLFSEDRDRLNRLLIGTIQLKGL</sequence>
<dbReference type="SUPFAM" id="SSF143870">
    <property type="entry name" value="PF0523-like"/>
    <property type="match status" value="1"/>
</dbReference>
<keyword evidence="5" id="KW-0819">tRNA processing</keyword>
<dbReference type="FunCoup" id="A0A448YTF1">
    <property type="interactions" value="504"/>
</dbReference>
<evidence type="ECO:0000256" key="3">
    <source>
        <dbReference type="ARBA" id="ARBA00015316"/>
    </source>
</evidence>
<comment type="similarity">
    <text evidence="2 8">Belongs to the CGI121/TPRKB family.</text>
</comment>
<dbReference type="STRING" id="13370.A0A448YTF1"/>
<dbReference type="InterPro" id="IPR036504">
    <property type="entry name" value="CGI121/TPRKB_sf"/>
</dbReference>
<evidence type="ECO:0000256" key="2">
    <source>
        <dbReference type="ARBA" id="ARBA00005546"/>
    </source>
</evidence>
<dbReference type="Pfam" id="PF08617">
    <property type="entry name" value="CGI-121"/>
    <property type="match status" value="1"/>
</dbReference>
<evidence type="ECO:0000256" key="8">
    <source>
        <dbReference type="RuleBase" id="RU004398"/>
    </source>
</evidence>
<keyword evidence="6 8" id="KW-0539">Nucleus</keyword>
<dbReference type="Gene3D" id="3.30.2380.10">
    <property type="entry name" value="CGI121/TPRKB"/>
    <property type="match status" value="1"/>
</dbReference>
<evidence type="ECO:0000313" key="9">
    <source>
        <dbReference type="EMBL" id="VEU24191.1"/>
    </source>
</evidence>
<evidence type="ECO:0000313" key="10">
    <source>
        <dbReference type="Proteomes" id="UP000290900"/>
    </source>
</evidence>
<dbReference type="EMBL" id="CAACVR010000075">
    <property type="protein sequence ID" value="VEU24191.1"/>
    <property type="molecule type" value="Genomic_DNA"/>
</dbReference>
<reference evidence="9 10" key="1">
    <citation type="submission" date="2018-12" db="EMBL/GenBank/DDBJ databases">
        <authorList>
            <person name="Tiukova I."/>
            <person name="Dainat J."/>
        </authorList>
    </citation>
    <scope>NUCLEOTIDE SEQUENCE [LARGE SCALE GENOMIC DNA]</scope>
</reference>
<protein>
    <recommendedName>
        <fullName evidence="4">EKC/KEOPS complex subunit CGI121</fullName>
    </recommendedName>
    <alternativeName>
        <fullName evidence="3">EKC/KEOPS complex subunit cgi121</fullName>
    </alternativeName>
</protein>
<dbReference type="GO" id="GO:0005634">
    <property type="term" value="C:nucleus"/>
    <property type="evidence" value="ECO:0007669"/>
    <property type="project" value="UniProtKB-SubCell"/>
</dbReference>
<dbReference type="AlphaFoldDB" id="A0A448YTF1"/>
<evidence type="ECO:0000256" key="5">
    <source>
        <dbReference type="ARBA" id="ARBA00022694"/>
    </source>
</evidence>
<gene>
    <name evidence="9" type="ORF">BRENAR_LOCUS4919</name>
</gene>
<accession>A0A448YTF1</accession>
<proteinExistence type="inferred from homology"/>
<dbReference type="GO" id="GO:0002949">
    <property type="term" value="P:tRNA threonylcarbamoyladenosine modification"/>
    <property type="evidence" value="ECO:0007669"/>
    <property type="project" value="TreeGrafter"/>
</dbReference>
<evidence type="ECO:0000256" key="1">
    <source>
        <dbReference type="ARBA" id="ARBA00004123"/>
    </source>
</evidence>
<dbReference type="InParanoid" id="A0A448YTF1"/>
<dbReference type="PANTHER" id="PTHR15840:SF10">
    <property type="entry name" value="EKC_KEOPS COMPLEX SUBUNIT TPRKB"/>
    <property type="match status" value="1"/>
</dbReference>
<name>A0A448YTF1_BRENA</name>
<dbReference type="Proteomes" id="UP000290900">
    <property type="component" value="Unassembled WGS sequence"/>
</dbReference>
<evidence type="ECO:0000256" key="6">
    <source>
        <dbReference type="ARBA" id="ARBA00023242"/>
    </source>
</evidence>
<keyword evidence="10" id="KW-1185">Reference proteome</keyword>
<dbReference type="PANTHER" id="PTHR15840">
    <property type="entry name" value="CGI-121 FAMILY MEMBER"/>
    <property type="match status" value="1"/>
</dbReference>
<dbReference type="GO" id="GO:0005829">
    <property type="term" value="C:cytosol"/>
    <property type="evidence" value="ECO:0007669"/>
    <property type="project" value="TreeGrafter"/>
</dbReference>
<comment type="function">
    <text evidence="7">Component of the EKC/KEOPS complex that is required for the formation of a threonylcarbamoyl group on adenosine at position 37 (t(6)A37) in tRNAs that read codons beginning with adenine. The complex is probably involved in the transfer of the threonylcarbamoyl moiety of threonylcarbamoyl-AMP (TC-AMP) to the N6 group of A37. CGI121 acts as an allosteric effector that regulates the t(6)A activity of the complex. The EKC/KEOPS complex also promotes both telomere uncapping and telomere elongation. The complex is required for efficient recruitment of transcriptional coactivators. CGI121 is not required for tRNA modification.</text>
</comment>
<dbReference type="OrthoDB" id="329139at2759"/>
<organism evidence="9 10">
    <name type="scientific">Brettanomyces naardenensis</name>
    <name type="common">Yeast</name>
    <dbReference type="NCBI Taxonomy" id="13370"/>
    <lineage>
        <taxon>Eukaryota</taxon>
        <taxon>Fungi</taxon>
        <taxon>Dikarya</taxon>
        <taxon>Ascomycota</taxon>
        <taxon>Saccharomycotina</taxon>
        <taxon>Pichiomycetes</taxon>
        <taxon>Pichiales</taxon>
        <taxon>Pichiaceae</taxon>
        <taxon>Brettanomyces</taxon>
    </lineage>
</organism>
<dbReference type="InterPro" id="IPR013926">
    <property type="entry name" value="CGI121/TPRKB"/>
</dbReference>
<evidence type="ECO:0000256" key="4">
    <source>
        <dbReference type="ARBA" id="ARBA00016009"/>
    </source>
</evidence>
<dbReference type="GO" id="GO:0000408">
    <property type="term" value="C:EKC/KEOPS complex"/>
    <property type="evidence" value="ECO:0007669"/>
    <property type="project" value="TreeGrafter"/>
</dbReference>